<comment type="similarity">
    <text evidence="2 10">Belongs to the disproportionating enzyme family.</text>
</comment>
<gene>
    <name evidence="12" type="ORF">CBE89_04290</name>
</gene>
<dbReference type="SUPFAM" id="SSF51445">
    <property type="entry name" value="(Trans)glycosidases"/>
    <property type="match status" value="1"/>
</dbReference>
<evidence type="ECO:0000256" key="2">
    <source>
        <dbReference type="ARBA" id="ARBA00005684"/>
    </source>
</evidence>
<dbReference type="NCBIfam" id="TIGR00217">
    <property type="entry name" value="malQ"/>
    <property type="match status" value="1"/>
</dbReference>
<evidence type="ECO:0000259" key="11">
    <source>
        <dbReference type="Pfam" id="PF21226"/>
    </source>
</evidence>
<evidence type="ECO:0000313" key="13">
    <source>
        <dbReference type="Proteomes" id="UP000250197"/>
    </source>
</evidence>
<comment type="catalytic activity">
    <reaction evidence="1 10">
        <text>Transfers a segment of a (1-&gt;4)-alpha-D-glucan to a new position in an acceptor, which may be glucose or a (1-&gt;4)-alpha-D-glucan.</text>
        <dbReference type="EC" id="2.4.1.25"/>
    </reaction>
</comment>
<dbReference type="EMBL" id="CP021252">
    <property type="protein sequence ID" value="ART20794.1"/>
    <property type="molecule type" value="Genomic_DNA"/>
</dbReference>
<dbReference type="InterPro" id="IPR003385">
    <property type="entry name" value="Glyco_hydro_77"/>
</dbReference>
<dbReference type="GO" id="GO:0005975">
    <property type="term" value="P:carbohydrate metabolic process"/>
    <property type="evidence" value="ECO:0007669"/>
    <property type="project" value="InterPro"/>
</dbReference>
<accession>A0A2Z2J2E6</accession>
<dbReference type="Pfam" id="PF02446">
    <property type="entry name" value="Glyco_hydro_77"/>
    <property type="match status" value="1"/>
</dbReference>
<evidence type="ECO:0000256" key="8">
    <source>
        <dbReference type="ARBA" id="ARBA00031423"/>
    </source>
</evidence>
<keyword evidence="5 10" id="KW-0328">Glycosyltransferase</keyword>
<dbReference type="PANTHER" id="PTHR32438:SF5">
    <property type="entry name" value="4-ALPHA-GLUCANOTRANSFERASE DPE1, CHLOROPLASTIC_AMYLOPLASTIC"/>
    <property type="match status" value="1"/>
</dbReference>
<evidence type="ECO:0000313" key="12">
    <source>
        <dbReference type="EMBL" id="ART20794.1"/>
    </source>
</evidence>
<evidence type="ECO:0000256" key="5">
    <source>
        <dbReference type="ARBA" id="ARBA00022676"/>
    </source>
</evidence>
<dbReference type="Proteomes" id="UP000250197">
    <property type="component" value="Chromosome"/>
</dbReference>
<dbReference type="Gene3D" id="3.20.20.80">
    <property type="entry name" value="Glycosidases"/>
    <property type="match status" value="1"/>
</dbReference>
<dbReference type="InterPro" id="IPR048458">
    <property type="entry name" value="MalQ_N"/>
</dbReference>
<organism evidence="12 13">
    <name type="scientific">Corynebacterium striatum</name>
    <dbReference type="NCBI Taxonomy" id="43770"/>
    <lineage>
        <taxon>Bacteria</taxon>
        <taxon>Bacillati</taxon>
        <taxon>Actinomycetota</taxon>
        <taxon>Actinomycetes</taxon>
        <taxon>Mycobacteriales</taxon>
        <taxon>Corynebacteriaceae</taxon>
        <taxon>Corynebacterium</taxon>
    </lineage>
</organism>
<evidence type="ECO:0000256" key="1">
    <source>
        <dbReference type="ARBA" id="ARBA00000439"/>
    </source>
</evidence>
<evidence type="ECO:0000256" key="10">
    <source>
        <dbReference type="RuleBase" id="RU361207"/>
    </source>
</evidence>
<keyword evidence="6 10" id="KW-0808">Transferase</keyword>
<dbReference type="InterPro" id="IPR017853">
    <property type="entry name" value="GH"/>
</dbReference>
<protein>
    <recommendedName>
        <fullName evidence="4 10">4-alpha-glucanotransferase</fullName>
        <ecNumber evidence="3 10">2.4.1.25</ecNumber>
    </recommendedName>
    <alternativeName>
        <fullName evidence="8 10">Amylomaltase</fullName>
    </alternativeName>
    <alternativeName>
        <fullName evidence="9 10">Disproportionating enzyme</fullName>
    </alternativeName>
</protein>
<evidence type="ECO:0000256" key="9">
    <source>
        <dbReference type="ARBA" id="ARBA00031501"/>
    </source>
</evidence>
<dbReference type="EC" id="2.4.1.25" evidence="3 10"/>
<evidence type="ECO:0000256" key="3">
    <source>
        <dbReference type="ARBA" id="ARBA00012560"/>
    </source>
</evidence>
<sequence length="710" mass="78681">MAECGVVTTRELLEELAQRHGVASSYSSQSGYPIYVTDETIAYTLRALGVSVEDRADESRLTSLLYEDYLERSSRPLPPCVVSKQGIEKQFDIHVHAGQPVDIHIVLEEGGTRDVYQDPNDAPTANVAGTHWGEATFHIPGDLPLGFHEIHMSSPEIGSYSCPLIITPARLTTADPYLDKPAAGVMAQLYSVRSAQSWGIGDFHDLGSLAETLAPYSDFLLINPLHAAEPLPPVEDSPYLPTTRRFINPLYLHIEDIPELSQLDPVLQDDVRELAAEFRERNRSADEIERDTIFEAKLQVLKELFSLNFTPQRQNEFVEYQRSEGEGLSAFALWCAEQELARRTGQRHAIEEEASDLAQFYAWLQFLCDEQLAAAQRRAKEAGMRIGLVTDLAVGVHPGGADAINLAEYLAPQSSVGAPPDDYNQQGQDWSQPPWHPVRLAESGYRPWREMLQTILRHSGGVRVDHILGLFRLFWIPRMTSPLNGTYVYYDHEAMLGVLALEAERAGAVLVGEDLGTLEPWVQDALAETGVLGTSIVWFERSEDNESPLPQQEYRRLALSSVGTHDLPPTLAYLRGDHISLRARLGVLTRSVAEEEADDREWQARVLDQVAAAGLLPQGDFRTAERSDRGSEADLVVALHKYVAGTPSALTCTSLVDMVGDVRAQNQPGTTKDLYPNWCIPLCDAAGTPVLIEDLPGNELFQRMAEASAR</sequence>
<dbReference type="GO" id="GO:0004134">
    <property type="term" value="F:4-alpha-glucanotransferase activity"/>
    <property type="evidence" value="ECO:0007669"/>
    <property type="project" value="UniProtKB-EC"/>
</dbReference>
<dbReference type="KEGG" id="cstr:CBE89_04290"/>
<evidence type="ECO:0000256" key="7">
    <source>
        <dbReference type="ARBA" id="ARBA00023277"/>
    </source>
</evidence>
<feature type="domain" description="MalQ N-terminal beta-sandwich" evidence="11">
    <location>
        <begin position="77"/>
        <end position="168"/>
    </location>
</feature>
<dbReference type="Pfam" id="PF21226">
    <property type="entry name" value="MalQ_N"/>
    <property type="match status" value="1"/>
</dbReference>
<evidence type="ECO:0000256" key="6">
    <source>
        <dbReference type="ARBA" id="ARBA00022679"/>
    </source>
</evidence>
<keyword evidence="7 10" id="KW-0119">Carbohydrate metabolism</keyword>
<evidence type="ECO:0000256" key="4">
    <source>
        <dbReference type="ARBA" id="ARBA00020295"/>
    </source>
</evidence>
<name>A0A2Z2J2E6_CORST</name>
<proteinExistence type="inferred from homology"/>
<dbReference type="PANTHER" id="PTHR32438">
    <property type="entry name" value="4-ALPHA-GLUCANOTRANSFERASE DPE1, CHLOROPLASTIC/AMYLOPLASTIC"/>
    <property type="match status" value="1"/>
</dbReference>
<reference evidence="12 13" key="1">
    <citation type="submission" date="2017-05" db="EMBL/GenBank/DDBJ databases">
        <title>Complete genome sequence of Corynebacterium striatum KC-Na-1 isolated from Neophocaena asiaeorientalis in Korea.</title>
        <authorList>
            <person name="Kim J.H."/>
            <person name="Lee K."/>
        </authorList>
    </citation>
    <scope>NUCLEOTIDE SEQUENCE [LARGE SCALE GENOMIC DNA]</scope>
    <source>
        <strain evidence="12 13">KC-Na-01</strain>
    </source>
</reference>
<dbReference type="AlphaFoldDB" id="A0A2Z2J2E6"/>